<reference evidence="4" key="1">
    <citation type="submission" date="2022-10" db="EMBL/GenBank/DDBJ databases">
        <authorList>
            <person name="Chen Y."/>
            <person name="Dougan E. K."/>
            <person name="Chan C."/>
            <person name="Rhodes N."/>
            <person name="Thang M."/>
        </authorList>
    </citation>
    <scope>NUCLEOTIDE SEQUENCE</scope>
</reference>
<dbReference type="SUPFAM" id="SSF47473">
    <property type="entry name" value="EF-hand"/>
    <property type="match status" value="2"/>
</dbReference>
<feature type="compositionally biased region" description="Basic and acidic residues" evidence="2">
    <location>
        <begin position="627"/>
        <end position="638"/>
    </location>
</feature>
<dbReference type="Proteomes" id="UP001152797">
    <property type="component" value="Unassembled WGS sequence"/>
</dbReference>
<evidence type="ECO:0000313" key="4">
    <source>
        <dbReference type="EMBL" id="CAI3979676.1"/>
    </source>
</evidence>
<proteinExistence type="predicted"/>
<feature type="region of interest" description="Disordered" evidence="2">
    <location>
        <begin position="620"/>
        <end position="666"/>
    </location>
</feature>
<dbReference type="AlphaFoldDB" id="A0A9P1BWY0"/>
<dbReference type="GO" id="GO:0005509">
    <property type="term" value="F:calcium ion binding"/>
    <property type="evidence" value="ECO:0007669"/>
    <property type="project" value="InterPro"/>
</dbReference>
<feature type="region of interest" description="Disordered" evidence="2">
    <location>
        <begin position="527"/>
        <end position="566"/>
    </location>
</feature>
<protein>
    <submittedName>
        <fullName evidence="6">Exportin-T (Exportin(tRNA)) (tRNA exportin)</fullName>
    </submittedName>
</protein>
<dbReference type="InterPro" id="IPR018247">
    <property type="entry name" value="EF_Hand_1_Ca_BS"/>
</dbReference>
<evidence type="ECO:0000313" key="5">
    <source>
        <dbReference type="EMBL" id="CAL1133051.1"/>
    </source>
</evidence>
<dbReference type="EMBL" id="CAMXCT010000505">
    <property type="protein sequence ID" value="CAI3979676.1"/>
    <property type="molecule type" value="Genomic_DNA"/>
</dbReference>
<dbReference type="OrthoDB" id="186625at2759"/>
<sequence>MAAPSEAAALLKTFLERSWGSSLKAWITAFDVENVQRIHKIEFIEIMRKSGYIGNIQQIFNELFDDSGEISMSKIDPEQADLWTRFREWCLGTFRSVDELLTRLGKSNEERFKNRQTIKARLAKNPQTIKARLAALNEAQFKKRVQELGWEHGQEALLFSALDTEGSGVLRREHFRWLEAEYRRIKRKIEAKSQAIHSLKKQQANDARLVTLGVFKQALIKKHGNLVRGFRMGLANDQLILPKTQFLKACAVMGFSHEARDLYKMLDKEQCGFASLEELDPPTAEQLAKFKKFLESNFGGACRNAFNLEGDRKMAFPQFESEVKQWGYHGNIKKIFQYLDRDGRKTLEDSDLRFLDKWTPSPYFLVEANHVAKEEVKELLNQKYNGHFMKAWRHLLDKDGSNRVTWSEFQSACHKLRYTGDVAGAWRAFDADLSGYLTLNEVDTEASDTLCEYKGWAWEEFGTVRAAFGVFDHDNSNSLSFEEFRSNCRIYGYEGNAKKLFDALDINGEKTLSMSEIAFLDDWDMGQSQGRSKDDKRKSHIRQMNESLKRQQQISHSAGRPTRGPMDLAQLKSISTIKENVVSENETDRSQKVTRVKQGLQLRADLPLIPFYRWPMRRIPGPGEEEDPHRPYHCEQRKGRERKHWVQEAAQDFLPKKSPWLKPLED</sequence>
<evidence type="ECO:0000313" key="7">
    <source>
        <dbReference type="Proteomes" id="UP001152797"/>
    </source>
</evidence>
<name>A0A9P1BWY0_9DINO</name>
<feature type="domain" description="EF-hand" evidence="3">
    <location>
        <begin position="459"/>
        <end position="494"/>
    </location>
</feature>
<dbReference type="Pfam" id="PF13202">
    <property type="entry name" value="EF-hand_5"/>
    <property type="match status" value="1"/>
</dbReference>
<evidence type="ECO:0000259" key="3">
    <source>
        <dbReference type="PROSITE" id="PS50222"/>
    </source>
</evidence>
<feature type="compositionally biased region" description="Polar residues" evidence="2">
    <location>
        <begin position="542"/>
        <end position="556"/>
    </location>
</feature>
<evidence type="ECO:0000256" key="2">
    <source>
        <dbReference type="SAM" id="MobiDB-lite"/>
    </source>
</evidence>
<organism evidence="4">
    <name type="scientific">Cladocopium goreaui</name>
    <dbReference type="NCBI Taxonomy" id="2562237"/>
    <lineage>
        <taxon>Eukaryota</taxon>
        <taxon>Sar</taxon>
        <taxon>Alveolata</taxon>
        <taxon>Dinophyceae</taxon>
        <taxon>Suessiales</taxon>
        <taxon>Symbiodiniaceae</taxon>
        <taxon>Cladocopium</taxon>
    </lineage>
</organism>
<dbReference type="Gene3D" id="1.10.238.10">
    <property type="entry name" value="EF-hand"/>
    <property type="match status" value="2"/>
</dbReference>
<accession>A0A9P1BWY0</accession>
<comment type="caution">
    <text evidence="4">The sequence shown here is derived from an EMBL/GenBank/DDBJ whole genome shotgun (WGS) entry which is preliminary data.</text>
</comment>
<evidence type="ECO:0000256" key="1">
    <source>
        <dbReference type="ARBA" id="ARBA00022837"/>
    </source>
</evidence>
<dbReference type="InterPro" id="IPR002048">
    <property type="entry name" value="EF_hand_dom"/>
</dbReference>
<dbReference type="SMART" id="SM00054">
    <property type="entry name" value="EFh"/>
    <property type="match status" value="4"/>
</dbReference>
<gene>
    <name evidence="4" type="ORF">C1SCF055_LOCUS7613</name>
</gene>
<keyword evidence="1" id="KW-0106">Calcium</keyword>
<evidence type="ECO:0000313" key="6">
    <source>
        <dbReference type="EMBL" id="CAL4766988.1"/>
    </source>
</evidence>
<dbReference type="PROSITE" id="PS50222">
    <property type="entry name" value="EF_HAND_2"/>
    <property type="match status" value="2"/>
</dbReference>
<feature type="domain" description="EF-hand" evidence="3">
    <location>
        <begin position="394"/>
        <end position="419"/>
    </location>
</feature>
<keyword evidence="7" id="KW-1185">Reference proteome</keyword>
<dbReference type="InterPro" id="IPR011992">
    <property type="entry name" value="EF-hand-dom_pair"/>
</dbReference>
<dbReference type="EMBL" id="CAMXCT020000505">
    <property type="protein sequence ID" value="CAL1133051.1"/>
    <property type="molecule type" value="Genomic_DNA"/>
</dbReference>
<dbReference type="PROSITE" id="PS00018">
    <property type="entry name" value="EF_HAND_1"/>
    <property type="match status" value="3"/>
</dbReference>
<dbReference type="EMBL" id="CAMXCT030000505">
    <property type="protein sequence ID" value="CAL4766988.1"/>
    <property type="molecule type" value="Genomic_DNA"/>
</dbReference>
<reference evidence="5" key="2">
    <citation type="submission" date="2024-04" db="EMBL/GenBank/DDBJ databases">
        <authorList>
            <person name="Chen Y."/>
            <person name="Shah S."/>
            <person name="Dougan E. K."/>
            <person name="Thang M."/>
            <person name="Chan C."/>
        </authorList>
    </citation>
    <scope>NUCLEOTIDE SEQUENCE [LARGE SCALE GENOMIC DNA]</scope>
</reference>